<protein>
    <submittedName>
        <fullName evidence="2">FAD/NAD(P)-binding oxidoreductase isoform 1</fullName>
    </submittedName>
</protein>
<accession>A0A6A2ZM36</accession>
<feature type="compositionally biased region" description="Basic residues" evidence="1">
    <location>
        <begin position="45"/>
        <end position="54"/>
    </location>
</feature>
<name>A0A6A2ZM36_HIBSY</name>
<feature type="compositionally biased region" description="Basic residues" evidence="1">
    <location>
        <begin position="127"/>
        <end position="140"/>
    </location>
</feature>
<gene>
    <name evidence="2" type="ORF">F3Y22_tig00110840pilonHSYRG00156</name>
</gene>
<keyword evidence="3" id="KW-1185">Reference proteome</keyword>
<feature type="region of interest" description="Disordered" evidence="1">
    <location>
        <begin position="17"/>
        <end position="155"/>
    </location>
</feature>
<dbReference type="PANTHER" id="PTHR37715:SF1">
    <property type="entry name" value="OS01G0120700 PROTEIN"/>
    <property type="match status" value="1"/>
</dbReference>
<feature type="compositionally biased region" description="Basic residues" evidence="1">
    <location>
        <begin position="191"/>
        <end position="202"/>
    </location>
</feature>
<feature type="compositionally biased region" description="Basic and acidic residues" evidence="1">
    <location>
        <begin position="215"/>
        <end position="225"/>
    </location>
</feature>
<dbReference type="PANTHER" id="PTHR37715">
    <property type="entry name" value="OS01G0120700 PROTEIN"/>
    <property type="match status" value="1"/>
</dbReference>
<evidence type="ECO:0000313" key="3">
    <source>
        <dbReference type="Proteomes" id="UP000436088"/>
    </source>
</evidence>
<proteinExistence type="predicted"/>
<reference evidence="2" key="1">
    <citation type="submission" date="2019-09" db="EMBL/GenBank/DDBJ databases">
        <title>Draft genome information of white flower Hibiscus syriacus.</title>
        <authorList>
            <person name="Kim Y.-M."/>
        </authorList>
    </citation>
    <scope>NUCLEOTIDE SEQUENCE [LARGE SCALE GENOMIC DNA]</scope>
    <source>
        <strain evidence="2">YM2019G1</strain>
    </source>
</reference>
<evidence type="ECO:0000256" key="1">
    <source>
        <dbReference type="SAM" id="MobiDB-lite"/>
    </source>
</evidence>
<feature type="compositionally biased region" description="Basic and acidic residues" evidence="1">
    <location>
        <begin position="17"/>
        <end position="44"/>
    </location>
</feature>
<comment type="caution">
    <text evidence="2">The sequence shown here is derived from an EMBL/GenBank/DDBJ whole genome shotgun (WGS) entry which is preliminary data.</text>
</comment>
<feature type="compositionally biased region" description="Basic and acidic residues" evidence="1">
    <location>
        <begin position="84"/>
        <end position="95"/>
    </location>
</feature>
<dbReference type="Proteomes" id="UP000436088">
    <property type="component" value="Unassembled WGS sequence"/>
</dbReference>
<organism evidence="2 3">
    <name type="scientific">Hibiscus syriacus</name>
    <name type="common">Rose of Sharon</name>
    <dbReference type="NCBI Taxonomy" id="106335"/>
    <lineage>
        <taxon>Eukaryota</taxon>
        <taxon>Viridiplantae</taxon>
        <taxon>Streptophyta</taxon>
        <taxon>Embryophyta</taxon>
        <taxon>Tracheophyta</taxon>
        <taxon>Spermatophyta</taxon>
        <taxon>Magnoliopsida</taxon>
        <taxon>eudicotyledons</taxon>
        <taxon>Gunneridae</taxon>
        <taxon>Pentapetalae</taxon>
        <taxon>rosids</taxon>
        <taxon>malvids</taxon>
        <taxon>Malvales</taxon>
        <taxon>Malvaceae</taxon>
        <taxon>Malvoideae</taxon>
        <taxon>Hibiscus</taxon>
    </lineage>
</organism>
<evidence type="ECO:0000313" key="2">
    <source>
        <dbReference type="EMBL" id="KAE8692359.1"/>
    </source>
</evidence>
<dbReference type="EMBL" id="VEPZ02001136">
    <property type="protein sequence ID" value="KAE8692359.1"/>
    <property type="molecule type" value="Genomic_DNA"/>
</dbReference>
<sequence>MDCKKFIQLVEEKKRALEKKEAPLKWEQKLEVATKARLGAEAKEKRSKRVKHKRYESNTDTESDSTDGGIKRRRRSHKKHRKNAHGDSGENERRNEKKSKKKSKSLSSGSSHDFSNEYESSYEEERRKKRSCRKWKHHNSRSYSESIVSDDTDKIKRKATEDTAKDIIGEGLVLQDLQAMKLLNSADAPRRQSHVNHSKHHQGPNSVVSGSLDCNDERPRQRGRL</sequence>
<feature type="compositionally biased region" description="Basic residues" evidence="1">
    <location>
        <begin position="71"/>
        <end position="83"/>
    </location>
</feature>
<feature type="region of interest" description="Disordered" evidence="1">
    <location>
        <begin position="184"/>
        <end position="225"/>
    </location>
</feature>
<dbReference type="AlphaFoldDB" id="A0A6A2ZM36"/>